<dbReference type="AlphaFoldDB" id="A0A9P4JK23"/>
<evidence type="ECO:0000259" key="1">
    <source>
        <dbReference type="SMART" id="SM00829"/>
    </source>
</evidence>
<comment type="caution">
    <text evidence="2">The sequence shown here is derived from an EMBL/GenBank/DDBJ whole genome shotgun (WGS) entry which is preliminary data.</text>
</comment>
<dbReference type="Proteomes" id="UP000799536">
    <property type="component" value="Unassembled WGS sequence"/>
</dbReference>
<dbReference type="CDD" id="cd08267">
    <property type="entry name" value="MDR1"/>
    <property type="match status" value="1"/>
</dbReference>
<dbReference type="SMART" id="SM00829">
    <property type="entry name" value="PKS_ER"/>
    <property type="match status" value="1"/>
</dbReference>
<protein>
    <submittedName>
        <fullName evidence="2">GroES-like protein</fullName>
    </submittedName>
</protein>
<dbReference type="GO" id="GO:0016491">
    <property type="term" value="F:oxidoreductase activity"/>
    <property type="evidence" value="ECO:0007669"/>
    <property type="project" value="InterPro"/>
</dbReference>
<dbReference type="Gene3D" id="3.90.180.10">
    <property type="entry name" value="Medium-chain alcohol dehydrogenases, catalytic domain"/>
    <property type="match status" value="1"/>
</dbReference>
<dbReference type="InterPro" id="IPR036291">
    <property type="entry name" value="NAD(P)-bd_dom_sf"/>
</dbReference>
<sequence>MVTMKRWEYDTASGGLEKNLHLTTNAPKPKITSKNQVLVEVISMAINPADYKVPEMGIISKAMISTPASPGMDFCGRVVSFGDAVKKFKEGELVFGALLGPATNGTLSQFVIVQDSNCASLPNNVSADHGAAFGAAGFTAYQSIAPHVKDGDDVFINGGSGGTGTWGIQIAKALGCHVTTSCSTGNVDLCKSLGADEVIDYKSFNIIEKLESKGQRFTLVVDNVGSPGNLYKASTSFLVPSGRFVQVGASMDFASAKIVIGNMVLPSFLGGGQRKYEFFTPKINADDLGKARDLLAKGKAKAVIDSTYEFENAPKAFEKLKTGRTKGKIVIHVKKE</sequence>
<evidence type="ECO:0000313" key="2">
    <source>
        <dbReference type="EMBL" id="KAF2199571.1"/>
    </source>
</evidence>
<dbReference type="PANTHER" id="PTHR11695:SF294">
    <property type="entry name" value="RETICULON-4-INTERACTING PROTEIN 1, MITOCHONDRIAL"/>
    <property type="match status" value="1"/>
</dbReference>
<dbReference type="Pfam" id="PF08240">
    <property type="entry name" value="ADH_N"/>
    <property type="match status" value="1"/>
</dbReference>
<dbReference type="InterPro" id="IPR013154">
    <property type="entry name" value="ADH-like_N"/>
</dbReference>
<keyword evidence="3" id="KW-1185">Reference proteome</keyword>
<dbReference type="InterPro" id="IPR050700">
    <property type="entry name" value="YIM1/Zinc_Alcohol_DH_Fams"/>
</dbReference>
<dbReference type="Gene3D" id="3.40.50.720">
    <property type="entry name" value="NAD(P)-binding Rossmann-like Domain"/>
    <property type="match status" value="1"/>
</dbReference>
<dbReference type="GO" id="GO:0005739">
    <property type="term" value="C:mitochondrion"/>
    <property type="evidence" value="ECO:0007669"/>
    <property type="project" value="TreeGrafter"/>
</dbReference>
<name>A0A9P4JK23_9PLEO</name>
<proteinExistence type="predicted"/>
<dbReference type="SUPFAM" id="SSF50129">
    <property type="entry name" value="GroES-like"/>
    <property type="match status" value="1"/>
</dbReference>
<dbReference type="PANTHER" id="PTHR11695">
    <property type="entry name" value="ALCOHOL DEHYDROGENASE RELATED"/>
    <property type="match status" value="1"/>
</dbReference>
<evidence type="ECO:0000313" key="3">
    <source>
        <dbReference type="Proteomes" id="UP000799536"/>
    </source>
</evidence>
<feature type="domain" description="Enoyl reductase (ER)" evidence="1">
    <location>
        <begin position="15"/>
        <end position="331"/>
    </location>
</feature>
<dbReference type="SUPFAM" id="SSF51735">
    <property type="entry name" value="NAD(P)-binding Rossmann-fold domains"/>
    <property type="match status" value="1"/>
</dbReference>
<accession>A0A9P4JK23</accession>
<dbReference type="EMBL" id="ML994068">
    <property type="protein sequence ID" value="KAF2199571.1"/>
    <property type="molecule type" value="Genomic_DNA"/>
</dbReference>
<dbReference type="InterPro" id="IPR011032">
    <property type="entry name" value="GroES-like_sf"/>
</dbReference>
<reference evidence="2" key="1">
    <citation type="journal article" date="2020" name="Stud. Mycol.">
        <title>101 Dothideomycetes genomes: a test case for predicting lifestyles and emergence of pathogens.</title>
        <authorList>
            <person name="Haridas S."/>
            <person name="Albert R."/>
            <person name="Binder M."/>
            <person name="Bloem J."/>
            <person name="Labutti K."/>
            <person name="Salamov A."/>
            <person name="Andreopoulos B."/>
            <person name="Baker S."/>
            <person name="Barry K."/>
            <person name="Bills G."/>
            <person name="Bluhm B."/>
            <person name="Cannon C."/>
            <person name="Castanera R."/>
            <person name="Culley D."/>
            <person name="Daum C."/>
            <person name="Ezra D."/>
            <person name="Gonzalez J."/>
            <person name="Henrissat B."/>
            <person name="Kuo A."/>
            <person name="Liang C."/>
            <person name="Lipzen A."/>
            <person name="Lutzoni F."/>
            <person name="Magnuson J."/>
            <person name="Mondo S."/>
            <person name="Nolan M."/>
            <person name="Ohm R."/>
            <person name="Pangilinan J."/>
            <person name="Park H.-J."/>
            <person name="Ramirez L."/>
            <person name="Alfaro M."/>
            <person name="Sun H."/>
            <person name="Tritt A."/>
            <person name="Yoshinaga Y."/>
            <person name="Zwiers L.-H."/>
            <person name="Turgeon B."/>
            <person name="Goodwin S."/>
            <person name="Spatafora J."/>
            <person name="Crous P."/>
            <person name="Grigoriev I."/>
        </authorList>
    </citation>
    <scope>NUCLEOTIDE SEQUENCE</scope>
    <source>
        <strain evidence="2">ATCC 74209</strain>
    </source>
</reference>
<dbReference type="Pfam" id="PF13602">
    <property type="entry name" value="ADH_zinc_N_2"/>
    <property type="match status" value="1"/>
</dbReference>
<dbReference type="InterPro" id="IPR020843">
    <property type="entry name" value="ER"/>
</dbReference>
<gene>
    <name evidence="2" type="ORF">GQ43DRAFT_111913</name>
</gene>
<dbReference type="OrthoDB" id="201656at2759"/>
<organism evidence="2 3">
    <name type="scientific">Delitschia confertaspora ATCC 74209</name>
    <dbReference type="NCBI Taxonomy" id="1513339"/>
    <lineage>
        <taxon>Eukaryota</taxon>
        <taxon>Fungi</taxon>
        <taxon>Dikarya</taxon>
        <taxon>Ascomycota</taxon>
        <taxon>Pezizomycotina</taxon>
        <taxon>Dothideomycetes</taxon>
        <taxon>Pleosporomycetidae</taxon>
        <taxon>Pleosporales</taxon>
        <taxon>Delitschiaceae</taxon>
        <taxon>Delitschia</taxon>
    </lineage>
</organism>